<proteinExistence type="predicted"/>
<dbReference type="EMBL" id="CM055093">
    <property type="protein sequence ID" value="KAJ7567580.1"/>
    <property type="molecule type" value="Genomic_DNA"/>
</dbReference>
<accession>A0ACC2EME3</accession>
<organism evidence="1 2">
    <name type="scientific">Diphasiastrum complanatum</name>
    <name type="common">Issler's clubmoss</name>
    <name type="synonym">Lycopodium complanatum</name>
    <dbReference type="NCBI Taxonomy" id="34168"/>
    <lineage>
        <taxon>Eukaryota</taxon>
        <taxon>Viridiplantae</taxon>
        <taxon>Streptophyta</taxon>
        <taxon>Embryophyta</taxon>
        <taxon>Tracheophyta</taxon>
        <taxon>Lycopodiopsida</taxon>
        <taxon>Lycopodiales</taxon>
        <taxon>Lycopodiaceae</taxon>
        <taxon>Lycopodioideae</taxon>
        <taxon>Diphasiastrum</taxon>
    </lineage>
</organism>
<evidence type="ECO:0000313" key="2">
    <source>
        <dbReference type="Proteomes" id="UP001162992"/>
    </source>
</evidence>
<name>A0ACC2EME3_DIPCM</name>
<protein>
    <submittedName>
        <fullName evidence="1">Uncharacterized protein</fullName>
    </submittedName>
</protein>
<gene>
    <name evidence="1" type="ORF">O6H91_02G153800</name>
</gene>
<keyword evidence="2" id="KW-1185">Reference proteome</keyword>
<evidence type="ECO:0000313" key="1">
    <source>
        <dbReference type="EMBL" id="KAJ7567580.1"/>
    </source>
</evidence>
<reference evidence="2" key="1">
    <citation type="journal article" date="2024" name="Proc. Natl. Acad. Sci. U.S.A.">
        <title>Extraordinary preservation of gene collinearity over three hundred million years revealed in homosporous lycophytes.</title>
        <authorList>
            <person name="Li C."/>
            <person name="Wickell D."/>
            <person name="Kuo L.Y."/>
            <person name="Chen X."/>
            <person name="Nie B."/>
            <person name="Liao X."/>
            <person name="Peng D."/>
            <person name="Ji J."/>
            <person name="Jenkins J."/>
            <person name="Williams M."/>
            <person name="Shu S."/>
            <person name="Plott C."/>
            <person name="Barry K."/>
            <person name="Rajasekar S."/>
            <person name="Grimwood J."/>
            <person name="Han X."/>
            <person name="Sun S."/>
            <person name="Hou Z."/>
            <person name="He W."/>
            <person name="Dai G."/>
            <person name="Sun C."/>
            <person name="Schmutz J."/>
            <person name="Leebens-Mack J.H."/>
            <person name="Li F.W."/>
            <person name="Wang L."/>
        </authorList>
    </citation>
    <scope>NUCLEOTIDE SEQUENCE [LARGE SCALE GENOMIC DNA]</scope>
    <source>
        <strain evidence="2">cv. PW_Plant_1</strain>
    </source>
</reference>
<dbReference type="Proteomes" id="UP001162992">
    <property type="component" value="Chromosome 2"/>
</dbReference>
<comment type="caution">
    <text evidence="1">The sequence shown here is derived from an EMBL/GenBank/DDBJ whole genome shotgun (WGS) entry which is preliminary data.</text>
</comment>
<sequence>MGHTQAAKVRDDAPVQLLECGDVFFLYRPKVDTEDSKSVDDVQRLFFVLRPETAKEEEQEKQSSESGKEGVKKEKRKSSTEGNEKESEDDRSRDDKHEKPSERQKDKQTFSSDARKLGQDATSPGGKSSKRGQEGGHGSEKIVISDQALLRLIIVGKKTLPDVKKKSSRPIWGFVELVTTDPQDIKDALAAEEYDTATRGHRRKPVARPVGEGAYCILSHASGRQSHTHFVYKRDLPEKGSKNKRQQALHIEDEAFYIIQIRNPEQPAPNNVGLGNKRRARFPAHLQGIIGSRRFVPADPPDFLNFEGCEFILIPASDNIEKELGVHLAHEHEEHQPCPDLPDILP</sequence>